<dbReference type="EMBL" id="QJNU01000316">
    <property type="protein sequence ID" value="RYP02437.1"/>
    <property type="molecule type" value="Genomic_DNA"/>
</dbReference>
<evidence type="ECO:0000313" key="1">
    <source>
        <dbReference type="EMBL" id="RYP02437.1"/>
    </source>
</evidence>
<comment type="caution">
    <text evidence="1">The sequence shown here is derived from an EMBL/GenBank/DDBJ whole genome shotgun (WGS) entry which is preliminary data.</text>
</comment>
<organism evidence="1 2">
    <name type="scientific">Monosporascus ibericus</name>
    <dbReference type="NCBI Taxonomy" id="155417"/>
    <lineage>
        <taxon>Eukaryota</taxon>
        <taxon>Fungi</taxon>
        <taxon>Dikarya</taxon>
        <taxon>Ascomycota</taxon>
        <taxon>Pezizomycotina</taxon>
        <taxon>Sordariomycetes</taxon>
        <taxon>Xylariomycetidae</taxon>
        <taxon>Xylariales</taxon>
        <taxon>Xylariales incertae sedis</taxon>
        <taxon>Monosporascus</taxon>
    </lineage>
</organism>
<gene>
    <name evidence="1" type="ORF">DL764_005816</name>
</gene>
<protein>
    <submittedName>
        <fullName evidence="1">Uncharacterized protein</fullName>
    </submittedName>
</protein>
<dbReference type="AlphaFoldDB" id="A0A4Q4TAZ3"/>
<dbReference type="Proteomes" id="UP000293360">
    <property type="component" value="Unassembled WGS sequence"/>
</dbReference>
<accession>A0A4Q4TAZ3</accession>
<reference evidence="1 2" key="1">
    <citation type="submission" date="2018-06" db="EMBL/GenBank/DDBJ databases">
        <title>Complete Genomes of Monosporascus.</title>
        <authorList>
            <person name="Robinson A.J."/>
            <person name="Natvig D.O."/>
        </authorList>
    </citation>
    <scope>NUCLEOTIDE SEQUENCE [LARGE SCALE GENOMIC DNA]</scope>
    <source>
        <strain evidence="1 2">CBS 110550</strain>
    </source>
</reference>
<sequence length="123" mass="13769">MGTCGRRLLNAELHEDPPARSVRRRRGEQADFVAAARYDQQPAAERLLQLQPQPCLVLSTRQLAGCSELRYRHRSCDPFTVAAISILRTTRDCWVQLPELPQGECGEGLPGAEQLPEAGLEFR</sequence>
<evidence type="ECO:0000313" key="2">
    <source>
        <dbReference type="Proteomes" id="UP000293360"/>
    </source>
</evidence>
<keyword evidence="2" id="KW-1185">Reference proteome</keyword>
<name>A0A4Q4TAZ3_9PEZI</name>
<proteinExistence type="predicted"/>